<name>A0ABT9TRK5_PAENI</name>
<evidence type="ECO:0000256" key="1">
    <source>
        <dbReference type="ARBA" id="ARBA00022723"/>
    </source>
</evidence>
<dbReference type="InterPro" id="IPR003476">
    <property type="entry name" value="Glyco_hydro_42"/>
</dbReference>
<accession>A0ABT9TRK5</accession>
<dbReference type="EMBL" id="JAUSSW010000015">
    <property type="protein sequence ID" value="MDQ0104311.1"/>
    <property type="molecule type" value="Genomic_DNA"/>
</dbReference>
<sequence>MLFDPNDRSSQDDLGNRKFQRRAFLSATAGAVLAAGALGQISPAAAASPKKFAERHLMFNKWNFGPTPLSEYQAYVDEVANSGFTAMKVHVPWFKVVSRSGHIDFTLFDQQVDYILSKGLKCAIGIDLLRTFSDGQDAILSADQVMLDPQGRPNIATNNQNLSQFSFASRTAVARATDFVSLVTSRYHRRAGDGILFYETTMTPFEETEYWNQVWDPQLNTFTAGHYDYSAVAVSRFQSWLQNRYGTVGNLSLAWAAAHSSFATVPAPTSFQGPAGVDWYLFRHTMLADALKSFAEAVHGVSNKLRYSLRFGSTFDTVSSWRGTVLFPELARYADVVHVDDAPRYNHPFAMDLLNSSLRPNVWTGNEIDGPKVADDATYHRQATESFQHGGTIVNVANWDITSLRARRALFQSIASEQLGADPLPKTNQIVVPVSAAQELANGNSNGFQAIYNQLSENGTKRVRVPLENDLPGH</sequence>
<comment type="caution">
    <text evidence="6">The sequence shown here is derived from an EMBL/GenBank/DDBJ whole genome shotgun (WGS) entry which is preliminary data.</text>
</comment>
<keyword evidence="7" id="KW-1185">Reference proteome</keyword>
<evidence type="ECO:0000259" key="5">
    <source>
        <dbReference type="Pfam" id="PF02449"/>
    </source>
</evidence>
<keyword evidence="2" id="KW-0378">Hydrolase</keyword>
<proteinExistence type="predicted"/>
<evidence type="ECO:0000256" key="2">
    <source>
        <dbReference type="ARBA" id="ARBA00022801"/>
    </source>
</evidence>
<evidence type="ECO:0000256" key="3">
    <source>
        <dbReference type="ARBA" id="ARBA00022833"/>
    </source>
</evidence>
<evidence type="ECO:0000313" key="7">
    <source>
        <dbReference type="Proteomes" id="UP001244563"/>
    </source>
</evidence>
<protein>
    <recommendedName>
        <fullName evidence="5">Glycoside hydrolase family 42 N-terminal domain-containing protein</fullName>
    </recommendedName>
</protein>
<dbReference type="PANTHER" id="PTHR36447">
    <property type="entry name" value="BETA-GALACTOSIDASE GANA"/>
    <property type="match status" value="1"/>
</dbReference>
<dbReference type="PANTHER" id="PTHR36447:SF2">
    <property type="entry name" value="BETA-GALACTOSIDASE YESZ"/>
    <property type="match status" value="1"/>
</dbReference>
<organism evidence="6 7">
    <name type="scientific">Paenarthrobacter nicotinovorans</name>
    <name type="common">Arthrobacter nicotinovorans</name>
    <dbReference type="NCBI Taxonomy" id="29320"/>
    <lineage>
        <taxon>Bacteria</taxon>
        <taxon>Bacillati</taxon>
        <taxon>Actinomycetota</taxon>
        <taxon>Actinomycetes</taxon>
        <taxon>Micrococcales</taxon>
        <taxon>Micrococcaceae</taxon>
        <taxon>Paenarthrobacter</taxon>
    </lineage>
</organism>
<dbReference type="SUPFAM" id="SSF51445">
    <property type="entry name" value="(Trans)glycosidases"/>
    <property type="match status" value="1"/>
</dbReference>
<dbReference type="Gene3D" id="3.20.20.80">
    <property type="entry name" value="Glycosidases"/>
    <property type="match status" value="1"/>
</dbReference>
<keyword evidence="3" id="KW-0862">Zinc</keyword>
<dbReference type="Proteomes" id="UP001244563">
    <property type="component" value="Unassembled WGS sequence"/>
</dbReference>
<evidence type="ECO:0000256" key="4">
    <source>
        <dbReference type="ARBA" id="ARBA00023295"/>
    </source>
</evidence>
<dbReference type="InterPro" id="IPR006311">
    <property type="entry name" value="TAT_signal"/>
</dbReference>
<dbReference type="PROSITE" id="PS51318">
    <property type="entry name" value="TAT"/>
    <property type="match status" value="1"/>
</dbReference>
<feature type="domain" description="Glycoside hydrolase family 42 N-terminal" evidence="5">
    <location>
        <begin position="226"/>
        <end position="308"/>
    </location>
</feature>
<dbReference type="InterPro" id="IPR017853">
    <property type="entry name" value="GH"/>
</dbReference>
<dbReference type="Pfam" id="PF02449">
    <property type="entry name" value="Glyco_hydro_42"/>
    <property type="match status" value="1"/>
</dbReference>
<keyword evidence="1" id="KW-0479">Metal-binding</keyword>
<reference evidence="6 7" key="1">
    <citation type="submission" date="2023-07" db="EMBL/GenBank/DDBJ databases">
        <title>Sorghum-associated microbial communities from plants grown in Nebraska, USA.</title>
        <authorList>
            <person name="Schachtman D."/>
        </authorList>
    </citation>
    <scope>NUCLEOTIDE SEQUENCE [LARGE SCALE GENOMIC DNA]</scope>
    <source>
        <strain evidence="6 7">CC523</strain>
    </source>
</reference>
<keyword evidence="4" id="KW-0326">Glycosidase</keyword>
<dbReference type="InterPro" id="IPR013529">
    <property type="entry name" value="Glyco_hydro_42_N"/>
</dbReference>
<dbReference type="RefSeq" id="WP_064723282.1">
    <property type="nucleotide sequence ID" value="NZ_BDDW01000014.1"/>
</dbReference>
<gene>
    <name evidence="6" type="ORF">J2T10_003985</name>
</gene>
<evidence type="ECO:0000313" key="6">
    <source>
        <dbReference type="EMBL" id="MDQ0104311.1"/>
    </source>
</evidence>